<evidence type="ECO:0000313" key="2">
    <source>
        <dbReference type="EMBL" id="GIE06562.1"/>
    </source>
</evidence>
<accession>A0ABQ3Z9R4</accession>
<feature type="transmembrane region" description="Helical" evidence="1">
    <location>
        <begin position="7"/>
        <end position="28"/>
    </location>
</feature>
<feature type="transmembrane region" description="Helical" evidence="1">
    <location>
        <begin position="48"/>
        <end position="69"/>
    </location>
</feature>
<proteinExistence type="predicted"/>
<sequence length="194" mass="20624">MSRDRFLLWCGVLGGPLFVVVFLVNDRIRDGYDPVRDFVSEAAIGPGGWLQITSFVVTGALLVAFSVAVRRVVSVWTGRLLTVFGVALLLAGVFVSDPAPHTVRTGHGIVHDLVSVPIFLGALPAAAFVAARWRPTRAWSWYCRAVGVAIPVLFILSGGIGSATGVFQRLAIAVGWTWVAGLGLRALSAGRGRS</sequence>
<dbReference type="RefSeq" id="WP_203734412.1">
    <property type="nucleotide sequence ID" value="NZ_BAAATX010000020.1"/>
</dbReference>
<keyword evidence="1" id="KW-0812">Transmembrane</keyword>
<evidence type="ECO:0000313" key="3">
    <source>
        <dbReference type="Proteomes" id="UP000637628"/>
    </source>
</evidence>
<name>A0ABQ3Z9R4_9ACTN</name>
<dbReference type="Pfam" id="PF06197">
    <property type="entry name" value="DUF998"/>
    <property type="match status" value="1"/>
</dbReference>
<protein>
    <recommendedName>
        <fullName evidence="4">DUF998 domain-containing protein</fullName>
    </recommendedName>
</protein>
<dbReference type="EMBL" id="BOML01000064">
    <property type="protein sequence ID" value="GIE06562.1"/>
    <property type="molecule type" value="Genomic_DNA"/>
</dbReference>
<keyword evidence="1" id="KW-1133">Transmembrane helix</keyword>
<feature type="transmembrane region" description="Helical" evidence="1">
    <location>
        <begin position="108"/>
        <end position="129"/>
    </location>
</feature>
<dbReference type="Proteomes" id="UP000637628">
    <property type="component" value="Unassembled WGS sequence"/>
</dbReference>
<reference evidence="2 3" key="1">
    <citation type="submission" date="2021-01" db="EMBL/GenBank/DDBJ databases">
        <title>Whole genome shotgun sequence of Actinoplanes durhamensis NBRC 14914.</title>
        <authorList>
            <person name="Komaki H."/>
            <person name="Tamura T."/>
        </authorList>
    </citation>
    <scope>NUCLEOTIDE SEQUENCE [LARGE SCALE GENOMIC DNA]</scope>
    <source>
        <strain evidence="2 3">NBRC 14914</strain>
    </source>
</reference>
<feature type="transmembrane region" description="Helical" evidence="1">
    <location>
        <begin position="166"/>
        <end position="187"/>
    </location>
</feature>
<keyword evidence="3" id="KW-1185">Reference proteome</keyword>
<feature type="transmembrane region" description="Helical" evidence="1">
    <location>
        <begin position="141"/>
        <end position="160"/>
    </location>
</feature>
<evidence type="ECO:0008006" key="4">
    <source>
        <dbReference type="Google" id="ProtNLM"/>
    </source>
</evidence>
<comment type="caution">
    <text evidence="2">The sequence shown here is derived from an EMBL/GenBank/DDBJ whole genome shotgun (WGS) entry which is preliminary data.</text>
</comment>
<feature type="transmembrane region" description="Helical" evidence="1">
    <location>
        <begin position="76"/>
        <end position="96"/>
    </location>
</feature>
<evidence type="ECO:0000256" key="1">
    <source>
        <dbReference type="SAM" id="Phobius"/>
    </source>
</evidence>
<organism evidence="2 3">
    <name type="scientific">Paractinoplanes durhamensis</name>
    <dbReference type="NCBI Taxonomy" id="113563"/>
    <lineage>
        <taxon>Bacteria</taxon>
        <taxon>Bacillati</taxon>
        <taxon>Actinomycetota</taxon>
        <taxon>Actinomycetes</taxon>
        <taxon>Micromonosporales</taxon>
        <taxon>Micromonosporaceae</taxon>
        <taxon>Paractinoplanes</taxon>
    </lineage>
</organism>
<keyword evidence="1" id="KW-0472">Membrane</keyword>
<gene>
    <name evidence="2" type="ORF">Adu01nite_79120</name>
</gene>
<dbReference type="InterPro" id="IPR009339">
    <property type="entry name" value="DUF998"/>
</dbReference>